<dbReference type="EMBL" id="MRTJ01000001">
    <property type="protein sequence ID" value="OMF17212.1"/>
    <property type="molecule type" value="Genomic_DNA"/>
</dbReference>
<evidence type="ECO:0000313" key="4">
    <source>
        <dbReference type="Proteomes" id="UP000187134"/>
    </source>
</evidence>
<feature type="coiled-coil region" evidence="1">
    <location>
        <begin position="57"/>
        <end position="91"/>
    </location>
</feature>
<evidence type="ECO:0000256" key="2">
    <source>
        <dbReference type="SAM" id="MobiDB-lite"/>
    </source>
</evidence>
<protein>
    <submittedName>
        <fullName evidence="3">Uncharacterized protein</fullName>
    </submittedName>
</protein>
<proteinExistence type="predicted"/>
<feature type="region of interest" description="Disordered" evidence="2">
    <location>
        <begin position="146"/>
        <end position="179"/>
    </location>
</feature>
<dbReference type="RefSeq" id="WP_076330576.1">
    <property type="nucleotide sequence ID" value="NZ_MRTJ01000001.1"/>
</dbReference>
<sequence>MSKQEEIKQALAALKLGHWHKADFDAKAPEYIAYLLACVEGLEASKEIEIENHAQSCFDYQDQIQVLKDERDRLRKELEEKDAALAVWARKEIEWHENVEGLRDLLHKISDAEWEESMDSHFNDVFTTRTINPAQIANEALDFVGQEGEGNQEEMRHLTPEESEAYERSLDKLFNQSDK</sequence>
<reference evidence="3 4" key="1">
    <citation type="submission" date="2016-11" db="EMBL/GenBank/DDBJ databases">
        <title>Paenibacillus species isolates.</title>
        <authorList>
            <person name="Beno S.M."/>
        </authorList>
    </citation>
    <scope>NUCLEOTIDE SEQUENCE [LARGE SCALE GENOMIC DNA]</scope>
    <source>
        <strain evidence="3 4">FSL H8-0246</strain>
    </source>
</reference>
<keyword evidence="1" id="KW-0175">Coiled coil</keyword>
<organism evidence="3 4">
    <name type="scientific">Paenibacillus amylolyticus</name>
    <dbReference type="NCBI Taxonomy" id="1451"/>
    <lineage>
        <taxon>Bacteria</taxon>
        <taxon>Bacillati</taxon>
        <taxon>Bacillota</taxon>
        <taxon>Bacilli</taxon>
        <taxon>Bacillales</taxon>
        <taxon>Paenibacillaceae</taxon>
        <taxon>Paenibacillus</taxon>
    </lineage>
</organism>
<comment type="caution">
    <text evidence="3">The sequence shown here is derived from an EMBL/GenBank/DDBJ whole genome shotgun (WGS) entry which is preliminary data.</text>
</comment>
<feature type="compositionally biased region" description="Basic and acidic residues" evidence="2">
    <location>
        <begin position="153"/>
        <end position="179"/>
    </location>
</feature>
<dbReference type="AlphaFoldDB" id="A0A1R1C510"/>
<name>A0A1R1C510_PAEAM</name>
<evidence type="ECO:0000256" key="1">
    <source>
        <dbReference type="SAM" id="Coils"/>
    </source>
</evidence>
<evidence type="ECO:0000313" key="3">
    <source>
        <dbReference type="EMBL" id="OMF17212.1"/>
    </source>
</evidence>
<accession>A0A1R1C510</accession>
<gene>
    <name evidence="3" type="ORF">BK131_04405</name>
</gene>
<dbReference type="Proteomes" id="UP000187134">
    <property type="component" value="Unassembled WGS sequence"/>
</dbReference>